<proteinExistence type="predicted"/>
<protein>
    <submittedName>
        <fullName evidence="1">Uncharacterized protein</fullName>
    </submittedName>
</protein>
<reference evidence="1 2" key="1">
    <citation type="submission" date="2019-08" db="EMBL/GenBank/DDBJ databases">
        <authorList>
            <person name="Dhanesh K."/>
            <person name="Kumar G."/>
            <person name="Sasikala C."/>
            <person name="Venkata Ramana C."/>
        </authorList>
    </citation>
    <scope>NUCLEOTIDE SEQUENCE [LARGE SCALE GENOMIC DNA]</scope>
    <source>
        <strain evidence="1 2">JC645</strain>
    </source>
</reference>
<dbReference type="Proteomes" id="UP000324479">
    <property type="component" value="Unassembled WGS sequence"/>
</dbReference>
<name>A0A5M6D1N5_9BACT</name>
<sequence>MNLELFREFVAADDDEAEDAIDDAEMFYLFGEAKFDELVRALNEFLSGSPLTVTDTAPPNEWATPRFECAGRSSTFKTMICQEDVFNALLAVDAVIGDEVKVYVATDTLGDREVAVTILPTVFADDLRSHDPAAFDARLTSLSTDRDPFDG</sequence>
<comment type="caution">
    <text evidence="1">The sequence shown here is derived from an EMBL/GenBank/DDBJ whole genome shotgun (WGS) entry which is preliminary data.</text>
</comment>
<evidence type="ECO:0000313" key="1">
    <source>
        <dbReference type="EMBL" id="KAA5539559.1"/>
    </source>
</evidence>
<dbReference type="AlphaFoldDB" id="A0A5M6D1N5"/>
<keyword evidence="2" id="KW-1185">Reference proteome</keyword>
<evidence type="ECO:0000313" key="2">
    <source>
        <dbReference type="Proteomes" id="UP000324479"/>
    </source>
</evidence>
<dbReference type="RefSeq" id="WP_150079098.1">
    <property type="nucleotide sequence ID" value="NZ_VWOX01000018.1"/>
</dbReference>
<organism evidence="1 2">
    <name type="scientific">Roseiconus nitratireducens</name>
    <dbReference type="NCBI Taxonomy" id="2605748"/>
    <lineage>
        <taxon>Bacteria</taxon>
        <taxon>Pseudomonadati</taxon>
        <taxon>Planctomycetota</taxon>
        <taxon>Planctomycetia</taxon>
        <taxon>Pirellulales</taxon>
        <taxon>Pirellulaceae</taxon>
        <taxon>Roseiconus</taxon>
    </lineage>
</organism>
<accession>A0A5M6D1N5</accession>
<dbReference type="EMBL" id="VWOX01000018">
    <property type="protein sequence ID" value="KAA5539559.1"/>
    <property type="molecule type" value="Genomic_DNA"/>
</dbReference>
<gene>
    <name evidence="1" type="ORF">FYK55_23580</name>
</gene>